<dbReference type="SUPFAM" id="SSF52540">
    <property type="entry name" value="P-loop containing nucleoside triphosphate hydrolases"/>
    <property type="match status" value="1"/>
</dbReference>
<gene>
    <name evidence="2" type="ORF">JF543_11515</name>
</gene>
<dbReference type="InterPro" id="IPR038727">
    <property type="entry name" value="NadR/Ttd14_AAA_dom"/>
</dbReference>
<accession>A0A939DYJ1</accession>
<sequence>MRIAVSGAHATGKTTLIGDYLDERSGVEHVPDPFELVEHAASAPGFEEFAQQLLVSARTLSASTPGAARIIERTPLDFVAYLNALHDLGRTAHPAPDELVAVAEDALAHLDLWVVLPIEHRDPTAPGPDEDLPLRRAMNDALLELVDAADLARHTRVIEITGSRSERLRRLLAESG</sequence>
<evidence type="ECO:0000313" key="3">
    <source>
        <dbReference type="Proteomes" id="UP000664385"/>
    </source>
</evidence>
<dbReference type="AlphaFoldDB" id="A0A939DYJ1"/>
<protein>
    <submittedName>
        <fullName evidence="2">AAA family ATPase</fullName>
    </submittedName>
</protein>
<dbReference type="RefSeq" id="WP_206551436.1">
    <property type="nucleotide sequence ID" value="NZ_JAEMWU010000002.1"/>
</dbReference>
<evidence type="ECO:0000259" key="1">
    <source>
        <dbReference type="Pfam" id="PF13521"/>
    </source>
</evidence>
<proteinExistence type="predicted"/>
<comment type="caution">
    <text evidence="2">The sequence shown here is derived from an EMBL/GenBank/DDBJ whole genome shotgun (WGS) entry which is preliminary data.</text>
</comment>
<reference evidence="2" key="1">
    <citation type="submission" date="2020-12" db="EMBL/GenBank/DDBJ databases">
        <title>PHA producing bacteria isolated from mangrove.</title>
        <authorList>
            <person name="Zheng W."/>
            <person name="Yu S."/>
            <person name="Huang Y."/>
        </authorList>
    </citation>
    <scope>NUCLEOTIDE SEQUENCE</scope>
    <source>
        <strain evidence="2">GN8-5</strain>
    </source>
</reference>
<name>A0A939DYJ1_9MICO</name>
<dbReference type="Proteomes" id="UP000664385">
    <property type="component" value="Unassembled WGS sequence"/>
</dbReference>
<dbReference type="Pfam" id="PF13521">
    <property type="entry name" value="AAA_28"/>
    <property type="match status" value="1"/>
</dbReference>
<dbReference type="InterPro" id="IPR027417">
    <property type="entry name" value="P-loop_NTPase"/>
</dbReference>
<organism evidence="2 3">
    <name type="scientific">Microbacterium esteraromaticum</name>
    <dbReference type="NCBI Taxonomy" id="57043"/>
    <lineage>
        <taxon>Bacteria</taxon>
        <taxon>Bacillati</taxon>
        <taxon>Actinomycetota</taxon>
        <taxon>Actinomycetes</taxon>
        <taxon>Micrococcales</taxon>
        <taxon>Microbacteriaceae</taxon>
        <taxon>Microbacterium</taxon>
    </lineage>
</organism>
<dbReference type="EMBL" id="JAEMWU010000002">
    <property type="protein sequence ID" value="MBN8206582.1"/>
    <property type="molecule type" value="Genomic_DNA"/>
</dbReference>
<evidence type="ECO:0000313" key="2">
    <source>
        <dbReference type="EMBL" id="MBN8206582.1"/>
    </source>
</evidence>
<dbReference type="Gene3D" id="3.40.50.300">
    <property type="entry name" value="P-loop containing nucleotide triphosphate hydrolases"/>
    <property type="match status" value="1"/>
</dbReference>
<feature type="domain" description="NadR/Ttd14 AAA" evidence="1">
    <location>
        <begin position="2"/>
        <end position="167"/>
    </location>
</feature>